<evidence type="ECO:0000313" key="3">
    <source>
        <dbReference type="Proteomes" id="UP000501387"/>
    </source>
</evidence>
<dbReference type="Pfam" id="PF13349">
    <property type="entry name" value="DUF4097"/>
    <property type="match status" value="1"/>
</dbReference>
<evidence type="ECO:0000313" key="2">
    <source>
        <dbReference type="EMBL" id="QIM16469.1"/>
    </source>
</evidence>
<name>A0A6G8FJK9_9MICO</name>
<feature type="domain" description="DUF4097" evidence="1">
    <location>
        <begin position="19"/>
        <end position="277"/>
    </location>
</feature>
<sequence>MKTFETPRPVTAVIHMATKSNILVIAEERGDTTVEVTPKTLRRGVEQRLKDHLTVSFTNGLLEVTFRPPLRTSWFDFATAVDVTVRLPLGSKLRATTGMGHLRCEGIFDEVELKSGQGEIWVDRCVSLRSRTGNGDCHIGRVTERIDVATGNGTLRLGSLNGDGSVSSAHGDVFVSDISGRVRLKSAHGDMVVRQSCGEVDLKTSHGNLRVEDAIRGSVSLRTASGSVGVGVREGTAAWLDLNSASGRIRNDLGPAAGPSEAQETLEVVARTGNGDVVIRRAAGPEAAAA</sequence>
<gene>
    <name evidence="2" type="ORF">G7067_08630</name>
</gene>
<dbReference type="AlphaFoldDB" id="A0A6G8FJK9"/>
<dbReference type="InterPro" id="IPR025164">
    <property type="entry name" value="Toastrack_DUF4097"/>
</dbReference>
<dbReference type="Proteomes" id="UP000501387">
    <property type="component" value="Chromosome"/>
</dbReference>
<reference evidence="2 3" key="1">
    <citation type="submission" date="2020-03" db="EMBL/GenBank/DDBJ databases">
        <title>Leucobacter sp. nov., isolated from beetles.</title>
        <authorList>
            <person name="Hyun D.-W."/>
            <person name="Bae J.-W."/>
        </authorList>
    </citation>
    <scope>NUCLEOTIDE SEQUENCE [LARGE SCALE GENOMIC DNA]</scope>
    <source>
        <strain evidence="2 3">HDW9B</strain>
    </source>
</reference>
<keyword evidence="3" id="KW-1185">Reference proteome</keyword>
<dbReference type="EMBL" id="CP049934">
    <property type="protein sequence ID" value="QIM16469.1"/>
    <property type="molecule type" value="Genomic_DNA"/>
</dbReference>
<accession>A0A6G8FJK9</accession>
<protein>
    <submittedName>
        <fullName evidence="2">DUF4097 domain-containing protein</fullName>
    </submittedName>
</protein>
<dbReference type="RefSeq" id="WP_166323519.1">
    <property type="nucleotide sequence ID" value="NZ_CP049934.1"/>
</dbReference>
<dbReference type="KEGG" id="lins:G7067_08630"/>
<organism evidence="2 3">
    <name type="scientific">Leucobacter insecticola</name>
    <dbReference type="NCBI Taxonomy" id="2714934"/>
    <lineage>
        <taxon>Bacteria</taxon>
        <taxon>Bacillati</taxon>
        <taxon>Actinomycetota</taxon>
        <taxon>Actinomycetes</taxon>
        <taxon>Micrococcales</taxon>
        <taxon>Microbacteriaceae</taxon>
        <taxon>Leucobacter</taxon>
    </lineage>
</organism>
<proteinExistence type="predicted"/>
<dbReference type="Gene3D" id="2.160.20.120">
    <property type="match status" value="1"/>
</dbReference>
<evidence type="ECO:0000259" key="1">
    <source>
        <dbReference type="Pfam" id="PF13349"/>
    </source>
</evidence>